<dbReference type="PROSITE" id="PS00893">
    <property type="entry name" value="NUDIX_BOX"/>
    <property type="match status" value="1"/>
</dbReference>
<evidence type="ECO:0000259" key="3">
    <source>
        <dbReference type="PROSITE" id="PS51462"/>
    </source>
</evidence>
<reference evidence="5" key="1">
    <citation type="journal article" date="2019" name="Int. J. Syst. Evol. Microbiol.">
        <title>The Global Catalogue of Microorganisms (GCM) 10K type strain sequencing project: providing services to taxonomists for standard genome sequencing and annotation.</title>
        <authorList>
            <consortium name="The Broad Institute Genomics Platform"/>
            <consortium name="The Broad Institute Genome Sequencing Center for Infectious Disease"/>
            <person name="Wu L."/>
            <person name="Ma J."/>
        </authorList>
    </citation>
    <scope>NUCLEOTIDE SEQUENCE [LARGE SCALE GENOMIC DNA]</scope>
    <source>
        <strain evidence="5">CGMCC 1.12851</strain>
    </source>
</reference>
<sequence>MSAMHLAYRIAQKVRLVYWRIVKPRTHGVKIIAMRDDRHVLLVRHSYQSRDLFMLPGGGIHRGETVMAAAVRELREEAGCVLGAPCIHGEFFSSAEGARNHITVVTGSASGYPKADGREILEAAFVPLDALPGNIAPATLRRLIEVRDHLPPADSW</sequence>
<protein>
    <submittedName>
        <fullName evidence="4">NUDIX hydrolase</fullName>
    </submittedName>
</protein>
<dbReference type="InterPro" id="IPR000086">
    <property type="entry name" value="NUDIX_hydrolase_dom"/>
</dbReference>
<proteinExistence type="predicted"/>
<dbReference type="PROSITE" id="PS51462">
    <property type="entry name" value="NUDIX"/>
    <property type="match status" value="1"/>
</dbReference>
<dbReference type="PANTHER" id="PTHR43046">
    <property type="entry name" value="GDP-MANNOSE MANNOSYL HYDROLASE"/>
    <property type="match status" value="1"/>
</dbReference>
<evidence type="ECO:0000256" key="1">
    <source>
        <dbReference type="ARBA" id="ARBA00001946"/>
    </source>
</evidence>
<dbReference type="PANTHER" id="PTHR43046:SF14">
    <property type="entry name" value="MUTT_NUDIX FAMILY PROTEIN"/>
    <property type="match status" value="1"/>
</dbReference>
<keyword evidence="2 4" id="KW-0378">Hydrolase</keyword>
<accession>A0ABQ1JHG0</accession>
<evidence type="ECO:0000313" key="5">
    <source>
        <dbReference type="Proteomes" id="UP000614261"/>
    </source>
</evidence>
<dbReference type="InterPro" id="IPR015797">
    <property type="entry name" value="NUDIX_hydrolase-like_dom_sf"/>
</dbReference>
<dbReference type="EMBL" id="BMGD01000004">
    <property type="protein sequence ID" value="GGB68630.1"/>
    <property type="molecule type" value="Genomic_DNA"/>
</dbReference>
<dbReference type="SUPFAM" id="SSF55811">
    <property type="entry name" value="Nudix"/>
    <property type="match status" value="1"/>
</dbReference>
<evidence type="ECO:0000313" key="4">
    <source>
        <dbReference type="EMBL" id="GGB68630.1"/>
    </source>
</evidence>
<feature type="domain" description="Nudix hydrolase" evidence="3">
    <location>
        <begin position="24"/>
        <end position="148"/>
    </location>
</feature>
<name>A0ABQ1JHG0_9SPHN</name>
<gene>
    <name evidence="4" type="ORF">GCM10010833_24820</name>
</gene>
<dbReference type="Pfam" id="PF00293">
    <property type="entry name" value="NUDIX"/>
    <property type="match status" value="1"/>
</dbReference>
<dbReference type="Gene3D" id="3.90.79.10">
    <property type="entry name" value="Nucleoside Triphosphate Pyrophosphohydrolase"/>
    <property type="match status" value="1"/>
</dbReference>
<comment type="cofactor">
    <cofactor evidence="1">
        <name>Mg(2+)</name>
        <dbReference type="ChEBI" id="CHEBI:18420"/>
    </cofactor>
</comment>
<dbReference type="Proteomes" id="UP000614261">
    <property type="component" value="Unassembled WGS sequence"/>
</dbReference>
<organism evidence="4 5">
    <name type="scientific">Blastomonas aquatica</name>
    <dbReference type="NCBI Taxonomy" id="1510276"/>
    <lineage>
        <taxon>Bacteria</taxon>
        <taxon>Pseudomonadati</taxon>
        <taxon>Pseudomonadota</taxon>
        <taxon>Alphaproteobacteria</taxon>
        <taxon>Sphingomonadales</taxon>
        <taxon>Sphingomonadaceae</taxon>
        <taxon>Blastomonas</taxon>
    </lineage>
</organism>
<dbReference type="RefSeq" id="WP_188514756.1">
    <property type="nucleotide sequence ID" value="NZ_BMGD01000004.1"/>
</dbReference>
<dbReference type="InterPro" id="IPR020084">
    <property type="entry name" value="NUDIX_hydrolase_CS"/>
</dbReference>
<evidence type="ECO:0000256" key="2">
    <source>
        <dbReference type="ARBA" id="ARBA00022801"/>
    </source>
</evidence>
<comment type="caution">
    <text evidence="4">The sequence shown here is derived from an EMBL/GenBank/DDBJ whole genome shotgun (WGS) entry which is preliminary data.</text>
</comment>
<dbReference type="GO" id="GO:0016787">
    <property type="term" value="F:hydrolase activity"/>
    <property type="evidence" value="ECO:0007669"/>
    <property type="project" value="UniProtKB-KW"/>
</dbReference>
<keyword evidence="5" id="KW-1185">Reference proteome</keyword>